<dbReference type="PANTHER" id="PTHR33406:SF13">
    <property type="entry name" value="MEMBRANE PROTEIN YDFJ"/>
    <property type="match status" value="1"/>
</dbReference>
<dbReference type="Gene3D" id="1.20.1640.10">
    <property type="entry name" value="Multidrug efflux transporter AcrB transmembrane domain"/>
    <property type="match status" value="2"/>
</dbReference>
<feature type="transmembrane region" description="Helical" evidence="7">
    <location>
        <begin position="178"/>
        <end position="198"/>
    </location>
</feature>
<evidence type="ECO:0000259" key="8">
    <source>
        <dbReference type="PROSITE" id="PS50156"/>
    </source>
</evidence>
<organism evidence="9 10">
    <name type="scientific">Microbacterium salsuginis</name>
    <dbReference type="NCBI Taxonomy" id="2722803"/>
    <lineage>
        <taxon>Bacteria</taxon>
        <taxon>Bacillati</taxon>
        <taxon>Actinomycetota</taxon>
        <taxon>Actinomycetes</taxon>
        <taxon>Micrococcales</taxon>
        <taxon>Microbacteriaceae</taxon>
        <taxon>Microbacterium</taxon>
    </lineage>
</organism>
<keyword evidence="5 7" id="KW-0472">Membrane</keyword>
<feature type="transmembrane region" description="Helical" evidence="7">
    <location>
        <begin position="728"/>
        <end position="748"/>
    </location>
</feature>
<sequence length="1014" mass="105786">MSTLLYALGRWSYRRPWRVLIAWVLLLGIAGGGAALFMKGTDNSFSIPGTEAQEGIELLERSFPQASGTSAQLVVVAADGDAVDVDPYASGIADSIAEFEDLDGVIAVTDPFDEMVTGLVSDDESAAIIRLQFDGQATDVTDETTSALEEVADDLRGSLPEGSQVALGGDLFSTSVPALSIIEAVGVLIALFVLIVTFRSFAVAWFPLASALIGVGLAIALIYLSTAFASISSTTPMLAVMLGLAVGIDYALFIVARHQDQVRAGVDPEESAARATGTAGSAVVFAGVTVLIALIGLGFAGIPFLTTMGIAAAVAVAIAVVVAITLTPAFLGFSKGRVVGWGHKLASAGMPLPRRSRKIQRVSSRSSLALSTTGSPTATDPDEPRSADDAGTASAWAHAGLEHTSGHAGAPTLAADTREQNPDEARQPTHAAHQKTNKWVTLVTRHPLLTTVAVVLTLGVMAIPAASLALALPNAGVQPESSQARQAYDLTAEHFGPGANGPLIMTGTIVTSTDPLGLMADLADEIEQVPGVKEIALATPNETADTGLIQIVPETAPDDPATAELVRALRDLAPELQDEYGVDLKVTGFTAVGIDISDRLGAALLPFGIFVVGLSLILLMIVFRSIWVPVTAALGYLLSVAASFGVVAAVFEWGWFADLLHVTRTGPVISFMPIILMGVLFGLAMDYQVFLVSRMREDYVHARRAAAGHPTRSARDIALGAVRSGFTASARVVTAAAVIMFAVFAAFVPEGDSSIKPIALGLAVGIAVDAFLVRMTLVPAVMALLGAKAWWMPRWLERVLPHFDIEGEAVERELSLADWPEPHSTAALVGDGVAVRADGGRELGEVVLFEDAAFRVEPGGTLIAIGDPRSARAFALTIAGRLTPSEGRLRVGGHLLPERAAWVRAHVGVALLADAEDRVQALRRALGSRARLVVIDGADVLDAAERDQAAALLHDSAEALRTGSDAGARLTLVVTTRSESAVLALLADAHRADVSSLALRAGTTQTTTTAEMTA</sequence>
<keyword evidence="10" id="KW-1185">Reference proteome</keyword>
<feature type="transmembrane region" description="Helical" evidence="7">
    <location>
        <begin position="448"/>
        <end position="472"/>
    </location>
</feature>
<dbReference type="EMBL" id="JABACI010000001">
    <property type="protein sequence ID" value="NLP83056.1"/>
    <property type="molecule type" value="Genomic_DNA"/>
</dbReference>
<feature type="region of interest" description="Disordered" evidence="6">
    <location>
        <begin position="352"/>
        <end position="392"/>
    </location>
</feature>
<feature type="region of interest" description="Disordered" evidence="6">
    <location>
        <begin position="405"/>
        <end position="435"/>
    </location>
</feature>
<feature type="transmembrane region" description="Helical" evidence="7">
    <location>
        <begin position="237"/>
        <end position="256"/>
    </location>
</feature>
<evidence type="ECO:0000256" key="2">
    <source>
        <dbReference type="ARBA" id="ARBA00022475"/>
    </source>
</evidence>
<feature type="transmembrane region" description="Helical" evidence="7">
    <location>
        <begin position="205"/>
        <end position="231"/>
    </location>
</feature>
<dbReference type="InterPro" id="IPR000731">
    <property type="entry name" value="SSD"/>
</dbReference>
<dbReference type="Pfam" id="PF03176">
    <property type="entry name" value="MMPL"/>
    <property type="match status" value="2"/>
</dbReference>
<feature type="transmembrane region" description="Helical" evidence="7">
    <location>
        <begin position="668"/>
        <end position="687"/>
    </location>
</feature>
<keyword evidence="4 7" id="KW-1133">Transmembrane helix</keyword>
<dbReference type="InterPro" id="IPR004869">
    <property type="entry name" value="MMPL_dom"/>
</dbReference>
<dbReference type="RefSeq" id="WP_168911507.1">
    <property type="nucleotide sequence ID" value="NZ_JABACI010000001.1"/>
</dbReference>
<dbReference type="PROSITE" id="PS50156">
    <property type="entry name" value="SSD"/>
    <property type="match status" value="1"/>
</dbReference>
<evidence type="ECO:0000313" key="9">
    <source>
        <dbReference type="EMBL" id="NLP83056.1"/>
    </source>
</evidence>
<dbReference type="PANTHER" id="PTHR33406">
    <property type="entry name" value="MEMBRANE PROTEIN MJ1562-RELATED"/>
    <property type="match status" value="1"/>
</dbReference>
<evidence type="ECO:0000256" key="3">
    <source>
        <dbReference type="ARBA" id="ARBA00022692"/>
    </source>
</evidence>
<evidence type="ECO:0000256" key="1">
    <source>
        <dbReference type="ARBA" id="ARBA00004651"/>
    </source>
</evidence>
<feature type="transmembrane region" description="Helical" evidence="7">
    <location>
        <begin position="603"/>
        <end position="623"/>
    </location>
</feature>
<accession>A0ABX1K7R3</accession>
<evidence type="ECO:0000256" key="4">
    <source>
        <dbReference type="ARBA" id="ARBA00022989"/>
    </source>
</evidence>
<feature type="transmembrane region" description="Helical" evidence="7">
    <location>
        <begin position="760"/>
        <end position="785"/>
    </location>
</feature>
<feature type="transmembrane region" description="Helical" evidence="7">
    <location>
        <begin position="277"/>
        <end position="302"/>
    </location>
</feature>
<name>A0ABX1K7R3_9MICO</name>
<reference evidence="9 10" key="1">
    <citation type="submission" date="2020-04" db="EMBL/GenBank/DDBJ databases">
        <title>CFH 90308 Microbacterium sp.</title>
        <authorList>
            <person name="Nie G."/>
            <person name="Ming H."/>
            <person name="Xia T."/>
        </authorList>
    </citation>
    <scope>NUCLEOTIDE SEQUENCE [LARGE SCALE GENOMIC DNA]</scope>
    <source>
        <strain evidence="9 10">CFH 90308</strain>
    </source>
</reference>
<feature type="compositionally biased region" description="Polar residues" evidence="6">
    <location>
        <begin position="361"/>
        <end position="378"/>
    </location>
</feature>
<evidence type="ECO:0000256" key="7">
    <source>
        <dbReference type="SAM" id="Phobius"/>
    </source>
</evidence>
<feature type="compositionally biased region" description="Basic and acidic residues" evidence="6">
    <location>
        <begin position="416"/>
        <end position="427"/>
    </location>
</feature>
<dbReference type="InterPro" id="IPR050545">
    <property type="entry name" value="Mycobact_MmpL"/>
</dbReference>
<keyword evidence="2" id="KW-1003">Cell membrane</keyword>
<proteinExistence type="predicted"/>
<dbReference type="SUPFAM" id="SSF82866">
    <property type="entry name" value="Multidrug efflux transporter AcrB transmembrane domain"/>
    <property type="match status" value="2"/>
</dbReference>
<evidence type="ECO:0000313" key="10">
    <source>
        <dbReference type="Proteomes" id="UP001429745"/>
    </source>
</evidence>
<keyword evidence="3 7" id="KW-0812">Transmembrane</keyword>
<evidence type="ECO:0000256" key="5">
    <source>
        <dbReference type="ARBA" id="ARBA00023136"/>
    </source>
</evidence>
<dbReference type="Proteomes" id="UP001429745">
    <property type="component" value="Unassembled WGS sequence"/>
</dbReference>
<gene>
    <name evidence="9" type="ORF">HF576_04290</name>
</gene>
<feature type="transmembrane region" description="Helical" evidence="7">
    <location>
        <begin position="308"/>
        <end position="331"/>
    </location>
</feature>
<feature type="transmembrane region" description="Helical" evidence="7">
    <location>
        <begin position="20"/>
        <end position="38"/>
    </location>
</feature>
<feature type="transmembrane region" description="Helical" evidence="7">
    <location>
        <begin position="635"/>
        <end position="656"/>
    </location>
</feature>
<evidence type="ECO:0000256" key="6">
    <source>
        <dbReference type="SAM" id="MobiDB-lite"/>
    </source>
</evidence>
<comment type="subcellular location">
    <subcellularLocation>
        <location evidence="1">Cell membrane</location>
        <topology evidence="1">Multi-pass membrane protein</topology>
    </subcellularLocation>
</comment>
<protein>
    <submittedName>
        <fullName evidence="9">MMPL family transporter</fullName>
    </submittedName>
</protein>
<comment type="caution">
    <text evidence="9">The sequence shown here is derived from an EMBL/GenBank/DDBJ whole genome shotgun (WGS) entry which is preliminary data.</text>
</comment>
<feature type="domain" description="SSD" evidence="8">
    <location>
        <begin position="208"/>
        <end position="333"/>
    </location>
</feature>